<evidence type="ECO:0000256" key="3">
    <source>
        <dbReference type="HAMAP-Rule" id="MF_01385"/>
    </source>
</evidence>
<accession>A0A840ARJ0</accession>
<organism evidence="4 5">
    <name type="scientific">Kaistia hirudinis</name>
    <dbReference type="NCBI Taxonomy" id="1293440"/>
    <lineage>
        <taxon>Bacteria</taxon>
        <taxon>Pseudomonadati</taxon>
        <taxon>Pseudomonadota</taxon>
        <taxon>Alphaproteobacteria</taxon>
        <taxon>Hyphomicrobiales</taxon>
        <taxon>Kaistiaceae</taxon>
        <taxon>Kaistia</taxon>
    </lineage>
</organism>
<comment type="caution">
    <text evidence="4">The sequence shown here is derived from an EMBL/GenBank/DDBJ whole genome shotgun (WGS) entry which is preliminary data.</text>
</comment>
<gene>
    <name evidence="3" type="primary">ureF</name>
    <name evidence="4" type="ORF">GGR25_002511</name>
</gene>
<keyword evidence="5" id="KW-1185">Reference proteome</keyword>
<evidence type="ECO:0000313" key="5">
    <source>
        <dbReference type="Proteomes" id="UP000553963"/>
    </source>
</evidence>
<comment type="function">
    <text evidence="3">Required for maturation of urease via the functional incorporation of the urease nickel metallocenter.</text>
</comment>
<dbReference type="EMBL" id="JACIDS010000003">
    <property type="protein sequence ID" value="MBB3931461.1"/>
    <property type="molecule type" value="Genomic_DNA"/>
</dbReference>
<comment type="subcellular location">
    <subcellularLocation>
        <location evidence="3">Cytoplasm</location>
    </subcellularLocation>
</comment>
<dbReference type="InterPro" id="IPR002639">
    <property type="entry name" value="UreF"/>
</dbReference>
<dbReference type="GO" id="GO:0016151">
    <property type="term" value="F:nickel cation binding"/>
    <property type="evidence" value="ECO:0007669"/>
    <property type="project" value="UniProtKB-UniRule"/>
</dbReference>
<dbReference type="PIRSF" id="PIRSF009467">
    <property type="entry name" value="Ureas_acces_UreF"/>
    <property type="match status" value="1"/>
</dbReference>
<evidence type="ECO:0000256" key="2">
    <source>
        <dbReference type="ARBA" id="ARBA00023186"/>
    </source>
</evidence>
<dbReference type="Proteomes" id="UP000553963">
    <property type="component" value="Unassembled WGS sequence"/>
</dbReference>
<dbReference type="Gene3D" id="1.10.4190.10">
    <property type="entry name" value="Urease accessory protein UreF"/>
    <property type="match status" value="1"/>
</dbReference>
<dbReference type="RefSeq" id="WP_183399096.1">
    <property type="nucleotide sequence ID" value="NZ_JACIDS010000003.1"/>
</dbReference>
<keyword evidence="3" id="KW-0963">Cytoplasm</keyword>
<evidence type="ECO:0000313" key="4">
    <source>
        <dbReference type="EMBL" id="MBB3931461.1"/>
    </source>
</evidence>
<dbReference type="PANTHER" id="PTHR33620">
    <property type="entry name" value="UREASE ACCESSORY PROTEIN F"/>
    <property type="match status" value="1"/>
</dbReference>
<dbReference type="HAMAP" id="MF_01385">
    <property type="entry name" value="UreF"/>
    <property type="match status" value="1"/>
</dbReference>
<reference evidence="4 5" key="1">
    <citation type="submission" date="2020-08" db="EMBL/GenBank/DDBJ databases">
        <title>Genomic Encyclopedia of Type Strains, Phase IV (KMG-IV): sequencing the most valuable type-strain genomes for metagenomic binning, comparative biology and taxonomic classification.</title>
        <authorList>
            <person name="Goeker M."/>
        </authorList>
    </citation>
    <scope>NUCLEOTIDE SEQUENCE [LARGE SCALE GENOMIC DNA]</scope>
    <source>
        <strain evidence="4 5">DSM 25966</strain>
    </source>
</reference>
<dbReference type="PANTHER" id="PTHR33620:SF1">
    <property type="entry name" value="UREASE ACCESSORY PROTEIN F"/>
    <property type="match status" value="1"/>
</dbReference>
<name>A0A840ARJ0_9HYPH</name>
<dbReference type="Pfam" id="PF01730">
    <property type="entry name" value="UreF"/>
    <property type="match status" value="1"/>
</dbReference>
<dbReference type="AlphaFoldDB" id="A0A840ARJ0"/>
<comment type="subunit">
    <text evidence="3">UreD, UreF and UreG form a complex that acts as a GTP-hydrolysis-dependent molecular chaperone, activating the urease apoprotein by helping to assemble the nickel containing metallocenter of UreC. The UreE protein probably delivers the nickel.</text>
</comment>
<dbReference type="GO" id="GO:0005737">
    <property type="term" value="C:cytoplasm"/>
    <property type="evidence" value="ECO:0007669"/>
    <property type="project" value="UniProtKB-SubCell"/>
</dbReference>
<protein>
    <recommendedName>
        <fullName evidence="3">Urease accessory protein UreF</fullName>
    </recommendedName>
</protein>
<comment type="similarity">
    <text evidence="3">Belongs to the UreF family.</text>
</comment>
<keyword evidence="1 3" id="KW-0996">Nickel insertion</keyword>
<sequence length="243" mass="25252">MGSADGGGPDMTVTGLDFAGLHRLLAWLSPSFPVGSFSYSHGLEWAIEDGTVRTAADLAAWVAAILEHGAGRSDAILFAHGYRAAAAGRIDELAEIAELATAFQPSAERRLESLAQGRAFLLAVRAAWADPALETTAEAILGEDGAPFSLAVAITAATHRVAEAPALHAYLHAFSANIVSAGLRAVPLGQTDGQRIIAALGPTIGAVVRATQDLPLDALGGAAFRADIASMKHETQYTRLFRS</sequence>
<evidence type="ECO:0000256" key="1">
    <source>
        <dbReference type="ARBA" id="ARBA00022988"/>
    </source>
</evidence>
<proteinExistence type="inferred from homology"/>
<keyword evidence="2 3" id="KW-0143">Chaperone</keyword>
<dbReference type="InterPro" id="IPR038277">
    <property type="entry name" value="UreF_sf"/>
</dbReference>